<evidence type="ECO:0000256" key="1">
    <source>
        <dbReference type="ARBA" id="ARBA00022679"/>
    </source>
</evidence>
<dbReference type="Pfam" id="PF00179">
    <property type="entry name" value="UQ_con"/>
    <property type="match status" value="1"/>
</dbReference>
<feature type="compositionally biased region" description="Basic and acidic residues" evidence="3">
    <location>
        <begin position="58"/>
        <end position="78"/>
    </location>
</feature>
<name>A0A1J9S5E5_9PEZI</name>
<dbReference type="OrthoDB" id="47801at2759"/>
<keyword evidence="2" id="KW-0833">Ubl conjugation pathway</keyword>
<dbReference type="EMBL" id="MNUE01000020">
    <property type="protein sequence ID" value="OJD34837.1"/>
    <property type="molecule type" value="Genomic_DNA"/>
</dbReference>
<dbReference type="SUPFAM" id="SSF54495">
    <property type="entry name" value="UBC-like"/>
    <property type="match status" value="1"/>
</dbReference>
<feature type="region of interest" description="Disordered" evidence="3">
    <location>
        <begin position="647"/>
        <end position="733"/>
    </location>
</feature>
<dbReference type="PANTHER" id="PTHR46116:SF15">
    <property type="entry name" value="(E3-INDEPENDENT) E2 UBIQUITIN-CONJUGATING ENZYME"/>
    <property type="match status" value="1"/>
</dbReference>
<dbReference type="GeneID" id="31012438"/>
<dbReference type="AlphaFoldDB" id="A0A1J9S5E5"/>
<comment type="caution">
    <text evidence="5">The sequence shown here is derived from an EMBL/GenBank/DDBJ whole genome shotgun (WGS) entry which is preliminary data.</text>
</comment>
<dbReference type="GO" id="GO:0061631">
    <property type="term" value="F:ubiquitin conjugating enzyme activity"/>
    <property type="evidence" value="ECO:0007669"/>
    <property type="project" value="TreeGrafter"/>
</dbReference>
<dbReference type="Proteomes" id="UP000183809">
    <property type="component" value="Unassembled WGS sequence"/>
</dbReference>
<feature type="domain" description="UBC core" evidence="4">
    <location>
        <begin position="766"/>
        <end position="930"/>
    </location>
</feature>
<dbReference type="FunFam" id="3.10.110.10:FF:000094">
    <property type="entry name" value="Probable ubiquitin-conjugating enzyme E2 23"/>
    <property type="match status" value="1"/>
</dbReference>
<feature type="region of interest" description="Disordered" evidence="3">
    <location>
        <begin position="601"/>
        <end position="621"/>
    </location>
</feature>
<feature type="compositionally biased region" description="Polar residues" evidence="3">
    <location>
        <begin position="706"/>
        <end position="733"/>
    </location>
</feature>
<proteinExistence type="predicted"/>
<dbReference type="InterPro" id="IPR000608">
    <property type="entry name" value="UBC"/>
</dbReference>
<evidence type="ECO:0000256" key="2">
    <source>
        <dbReference type="ARBA" id="ARBA00022786"/>
    </source>
</evidence>
<reference evidence="5 6" key="1">
    <citation type="submission" date="2016-10" db="EMBL/GenBank/DDBJ databases">
        <title>Proteomics and genomics reveal pathogen-plant mechanisms compatible with a hemibiotrophic lifestyle of Diplodia corticola.</title>
        <authorList>
            <person name="Fernandes I."/>
            <person name="De Jonge R."/>
            <person name="Van De Peer Y."/>
            <person name="Devreese B."/>
            <person name="Alves A."/>
            <person name="Esteves A.C."/>
        </authorList>
    </citation>
    <scope>NUCLEOTIDE SEQUENCE [LARGE SCALE GENOMIC DNA]</scope>
    <source>
        <strain evidence="5 6">CBS 112549</strain>
    </source>
</reference>
<feature type="compositionally biased region" description="Acidic residues" evidence="3">
    <location>
        <begin position="653"/>
        <end position="681"/>
    </location>
</feature>
<evidence type="ECO:0000259" key="4">
    <source>
        <dbReference type="PROSITE" id="PS50127"/>
    </source>
</evidence>
<dbReference type="InterPro" id="IPR057733">
    <property type="entry name" value="UBE2O-like_SH3-B"/>
</dbReference>
<evidence type="ECO:0000313" key="6">
    <source>
        <dbReference type="Proteomes" id="UP000183809"/>
    </source>
</evidence>
<dbReference type="Pfam" id="PF23043">
    <property type="entry name" value="SH3-B_UBE2O"/>
    <property type="match status" value="1"/>
</dbReference>
<feature type="compositionally biased region" description="Acidic residues" evidence="3">
    <location>
        <begin position="611"/>
        <end position="621"/>
    </location>
</feature>
<dbReference type="PROSITE" id="PS50127">
    <property type="entry name" value="UBC_2"/>
    <property type="match status" value="1"/>
</dbReference>
<dbReference type="PANTHER" id="PTHR46116">
    <property type="entry name" value="(E3-INDEPENDENT) E2 UBIQUITIN-CONJUGATING ENZYME"/>
    <property type="match status" value="1"/>
</dbReference>
<dbReference type="RefSeq" id="XP_020131097.1">
    <property type="nucleotide sequence ID" value="XM_020272179.1"/>
</dbReference>
<keyword evidence="6" id="KW-1185">Reference proteome</keyword>
<dbReference type="Pfam" id="PF23046">
    <property type="entry name" value="tSH3-B_UBE2O"/>
    <property type="match status" value="1"/>
</dbReference>
<gene>
    <name evidence="5" type="ORF">BKCO1_20000143</name>
</gene>
<sequence length="1013" mass="112450">MPAHTVNHVARPTRDAAMAEKRQICVEDTVHLKAKQWLIGVVDVSSQSPAAARVPSRRLTDSDQRTNHDVDTHEPDPQRDYNLQIVKHRSIPSGKFDAFLRNGIPPRRTVLVSWQTDFTTELVPEEELELVDRNFFVGDVVKRDANSPMSGTVIGTKLAVTIAPIRMWPETDAIRAHSYEKLIGDDTTHAPRSLIPAEELETIRQYPEGALIIYDNWVGRIDDAYDEIALRLSNGTVVVPENSDELTPVDPRLERHEVGDYVKTKKGNLRRGRWIFGAFNPNVEPGGVVIDVRTTSVTVQWLSRRLGGPLAMPGSYPSEPPIELGLDELESGKVVIYDNMKKPSAPNPASSTTVAIRASPELTPGQRVRFKDLAGACVKYAPYVKKRPRVETLGYDTNIYTVQTTKTTVITQWQDLSITEDESIGLLPDPNVDDEDEVWPGEVVCTNERKPKEAATGGSDEQGEWYIEPARVGVVQAVEGKDRMAMVKWFPDATIKFVENDLLPGSKTGIASGQEEKVSLYDIRTTASLNRRRGDYVIAVESSLAGELNLSDDIDWFGEVVDLGLDGQLTVRLGAANPVRDIKVPSEGVILAYSADLDPDNIPHDHLGDSMSEDEAYDDDDMDDESILDDADNYLNMWYEYTDPDGRRIRVEDDNDDEEGWATEDEDEIDQSSAEDNDVSMEDAAAVDTSKTTPEAQLSAHAIEGTASSKQEQSAAATDGASDNKTSEPFSFSNYPDAPAAFEILEDAPPQDHHFIRATQGEPTQQRLRRIQKEHKILGSSLPPGILVRTWESRMDLLRVLIVGPEDTPYEYAPFLVDFHLGPNFPSSPPEAFFHSWTGGMGPVNPNLYEDGKICLSLLGTWHADERNENWSQAKSTILQVLVSLMGLVLVREPYYNEAGYEVRQGTEETSLSSALYSEKAYFRARGFIMHGLTHLPAPFEEDVQWLYRKENGPKLLEKAIEAAKGIIGRSEGGSGGKRDGLRNISAGAIIPLKRQLAGLERLQQSDEQQAKP</sequence>
<dbReference type="STRING" id="236234.A0A1J9S5E5"/>
<evidence type="ECO:0000313" key="5">
    <source>
        <dbReference type="EMBL" id="OJD34837.1"/>
    </source>
</evidence>
<feature type="region of interest" description="Disordered" evidence="3">
    <location>
        <begin position="50"/>
        <end position="78"/>
    </location>
</feature>
<dbReference type="SMART" id="SM00212">
    <property type="entry name" value="UBCc"/>
    <property type="match status" value="1"/>
</dbReference>
<organism evidence="5 6">
    <name type="scientific">Diplodia corticola</name>
    <dbReference type="NCBI Taxonomy" id="236234"/>
    <lineage>
        <taxon>Eukaryota</taxon>
        <taxon>Fungi</taxon>
        <taxon>Dikarya</taxon>
        <taxon>Ascomycota</taxon>
        <taxon>Pezizomycotina</taxon>
        <taxon>Dothideomycetes</taxon>
        <taxon>Dothideomycetes incertae sedis</taxon>
        <taxon>Botryosphaeriales</taxon>
        <taxon>Botryosphaeriaceae</taxon>
        <taxon>Diplodia</taxon>
    </lineage>
</organism>
<accession>A0A1J9S5E5</accession>
<dbReference type="CDD" id="cd23837">
    <property type="entry name" value="UBCc_UBE2O"/>
    <property type="match status" value="1"/>
</dbReference>
<dbReference type="Gene3D" id="3.10.110.10">
    <property type="entry name" value="Ubiquitin Conjugating Enzyme"/>
    <property type="match status" value="1"/>
</dbReference>
<evidence type="ECO:0000256" key="3">
    <source>
        <dbReference type="SAM" id="MobiDB-lite"/>
    </source>
</evidence>
<protein>
    <submittedName>
        <fullName evidence="5">Ubiquitin conjugating enzyme</fullName>
    </submittedName>
</protein>
<dbReference type="InterPro" id="IPR057735">
    <property type="entry name" value="UBE2O-like_tSH3-B"/>
</dbReference>
<dbReference type="InterPro" id="IPR016135">
    <property type="entry name" value="UBQ-conjugating_enzyme/RWD"/>
</dbReference>
<keyword evidence="1" id="KW-0808">Transferase</keyword>